<proteinExistence type="inferred from homology"/>
<evidence type="ECO:0000313" key="4">
    <source>
        <dbReference type="EMBL" id="OLL25643.1"/>
    </source>
</evidence>
<protein>
    <submittedName>
        <fullName evidence="4">Pre-rRNA-processing protein TSR2</fullName>
    </submittedName>
</protein>
<gene>
    <name evidence="4" type="ORF">NEOLI_001625</name>
</gene>
<comment type="similarity">
    <text evidence="1">Belongs to the TSR2 family.</text>
</comment>
<reference evidence="4 5" key="1">
    <citation type="submission" date="2016-04" db="EMBL/GenBank/DDBJ databases">
        <title>Evolutionary innovation and constraint leading to complex multicellularity in the Ascomycota.</title>
        <authorList>
            <person name="Cisse O."/>
            <person name="Nguyen A."/>
            <person name="Hewitt D.A."/>
            <person name="Jedd G."/>
            <person name="Stajich J.E."/>
        </authorList>
    </citation>
    <scope>NUCLEOTIDE SEQUENCE [LARGE SCALE GENOMIC DNA]</scope>
    <source>
        <strain evidence="4 5">DAH-3</strain>
    </source>
</reference>
<evidence type="ECO:0000256" key="1">
    <source>
        <dbReference type="ARBA" id="ARBA00006524"/>
    </source>
</evidence>
<dbReference type="Pfam" id="PF10273">
    <property type="entry name" value="WGG"/>
    <property type="match status" value="1"/>
</dbReference>
<evidence type="ECO:0000313" key="5">
    <source>
        <dbReference type="Proteomes" id="UP000186594"/>
    </source>
</evidence>
<sequence length="174" mass="19727">MENVQRRYFELGVALILYKWTVLRVAVENHWGGPDSGDKRDWLAGAVVDLFEDGSQVCEEDVEARLLQVMQDEFNVDVDDDSACENARDIMIIYQECRQGNYEPVTKLQLRHHAHSTTPIQIVVEGCDNPDDDDEASDASMEVDETTAEPQPLRGPVIDQDGFEMVQNRNGRKS</sequence>
<dbReference type="GO" id="GO:0000462">
    <property type="term" value="P:maturation of SSU-rRNA from tricistronic rRNA transcript (SSU-rRNA, 5.8S rRNA, LSU-rRNA)"/>
    <property type="evidence" value="ECO:0007669"/>
    <property type="project" value="EnsemblFungi"/>
</dbReference>
<comment type="caution">
    <text evidence="4">The sequence shown here is derived from an EMBL/GenBank/DDBJ whole genome shotgun (WGS) entry which is preliminary data.</text>
</comment>
<dbReference type="PANTHER" id="PTHR21250">
    <property type="entry name" value="PRE-RRNA-PROCESSING PROTEIN TSR2 HOMOLOG"/>
    <property type="match status" value="1"/>
</dbReference>
<dbReference type="OrthoDB" id="263560at2759"/>
<dbReference type="GO" id="GO:0043022">
    <property type="term" value="F:ribosome binding"/>
    <property type="evidence" value="ECO:0007669"/>
    <property type="project" value="EnsemblFungi"/>
</dbReference>
<evidence type="ECO:0000256" key="3">
    <source>
        <dbReference type="SAM" id="MobiDB-lite"/>
    </source>
</evidence>
<keyword evidence="5" id="KW-1185">Reference proteome</keyword>
<dbReference type="GO" id="GO:0005634">
    <property type="term" value="C:nucleus"/>
    <property type="evidence" value="ECO:0007669"/>
    <property type="project" value="EnsemblFungi"/>
</dbReference>
<feature type="compositionally biased region" description="Acidic residues" evidence="3">
    <location>
        <begin position="128"/>
        <end position="147"/>
    </location>
</feature>
<keyword evidence="2" id="KW-0698">rRNA processing</keyword>
<accession>A0A1U7LST3</accession>
<dbReference type="AlphaFoldDB" id="A0A1U7LST3"/>
<dbReference type="Proteomes" id="UP000186594">
    <property type="component" value="Unassembled WGS sequence"/>
</dbReference>
<dbReference type="GO" id="GO:0000463">
    <property type="term" value="P:maturation of LSU-rRNA from tricistronic rRNA transcript (SSU-rRNA, 5.8S rRNA, LSU-rRNA)"/>
    <property type="evidence" value="ECO:0007669"/>
    <property type="project" value="EnsemblFungi"/>
</dbReference>
<dbReference type="EMBL" id="LXFE01000343">
    <property type="protein sequence ID" value="OLL25643.1"/>
    <property type="molecule type" value="Genomic_DNA"/>
</dbReference>
<organism evidence="4 5">
    <name type="scientific">Neolecta irregularis (strain DAH-3)</name>
    <dbReference type="NCBI Taxonomy" id="1198029"/>
    <lineage>
        <taxon>Eukaryota</taxon>
        <taxon>Fungi</taxon>
        <taxon>Dikarya</taxon>
        <taxon>Ascomycota</taxon>
        <taxon>Taphrinomycotina</taxon>
        <taxon>Neolectales</taxon>
        <taxon>Neolectaceae</taxon>
        <taxon>Neolecta</taxon>
    </lineage>
</organism>
<dbReference type="OMA" id="QSNWGGP"/>
<dbReference type="STRING" id="1198029.A0A1U7LST3"/>
<evidence type="ECO:0000256" key="2">
    <source>
        <dbReference type="ARBA" id="ARBA00022552"/>
    </source>
</evidence>
<name>A0A1U7LST3_NEOID</name>
<feature type="region of interest" description="Disordered" evidence="3">
    <location>
        <begin position="127"/>
        <end position="174"/>
    </location>
</feature>
<dbReference type="InterPro" id="IPR019398">
    <property type="entry name" value="Pre-rRNA_process_TSR2"/>
</dbReference>